<dbReference type="Proteomes" id="UP000299102">
    <property type="component" value="Unassembled WGS sequence"/>
</dbReference>
<keyword evidence="3" id="KW-1185">Reference proteome</keyword>
<organism evidence="2 3">
    <name type="scientific">Eumeta variegata</name>
    <name type="common">Bagworm moth</name>
    <name type="synonym">Eumeta japonica</name>
    <dbReference type="NCBI Taxonomy" id="151549"/>
    <lineage>
        <taxon>Eukaryota</taxon>
        <taxon>Metazoa</taxon>
        <taxon>Ecdysozoa</taxon>
        <taxon>Arthropoda</taxon>
        <taxon>Hexapoda</taxon>
        <taxon>Insecta</taxon>
        <taxon>Pterygota</taxon>
        <taxon>Neoptera</taxon>
        <taxon>Endopterygota</taxon>
        <taxon>Lepidoptera</taxon>
        <taxon>Glossata</taxon>
        <taxon>Ditrysia</taxon>
        <taxon>Tineoidea</taxon>
        <taxon>Psychidae</taxon>
        <taxon>Oiketicinae</taxon>
        <taxon>Eumeta</taxon>
    </lineage>
</organism>
<dbReference type="EMBL" id="BGZK01000004">
    <property type="protein sequence ID" value="GBO99909.1"/>
    <property type="molecule type" value="Genomic_DNA"/>
</dbReference>
<dbReference type="Pfam" id="PF00078">
    <property type="entry name" value="RVT_1"/>
    <property type="match status" value="1"/>
</dbReference>
<dbReference type="GO" id="GO:0071897">
    <property type="term" value="P:DNA biosynthetic process"/>
    <property type="evidence" value="ECO:0007669"/>
    <property type="project" value="UniProtKB-ARBA"/>
</dbReference>
<dbReference type="STRING" id="151549.A0A4C1SFM4"/>
<evidence type="ECO:0000313" key="3">
    <source>
        <dbReference type="Proteomes" id="UP000299102"/>
    </source>
</evidence>
<name>A0A4C1SFM4_EUMVA</name>
<feature type="domain" description="Reverse transcriptase" evidence="1">
    <location>
        <begin position="1"/>
        <end position="154"/>
    </location>
</feature>
<dbReference type="OrthoDB" id="415822at2759"/>
<evidence type="ECO:0000313" key="2">
    <source>
        <dbReference type="EMBL" id="GBO99909.1"/>
    </source>
</evidence>
<dbReference type="PANTHER" id="PTHR33332">
    <property type="entry name" value="REVERSE TRANSCRIPTASE DOMAIN-CONTAINING PROTEIN"/>
    <property type="match status" value="1"/>
</dbReference>
<reference evidence="2 3" key="1">
    <citation type="journal article" date="2019" name="Commun. Biol.">
        <title>The bagworm genome reveals a unique fibroin gene that provides high tensile strength.</title>
        <authorList>
            <person name="Kono N."/>
            <person name="Nakamura H."/>
            <person name="Ohtoshi R."/>
            <person name="Tomita M."/>
            <person name="Numata K."/>
            <person name="Arakawa K."/>
        </authorList>
    </citation>
    <scope>NUCLEOTIDE SEQUENCE [LARGE SCALE GENOMIC DNA]</scope>
</reference>
<dbReference type="PROSITE" id="PS50878">
    <property type="entry name" value="RT_POL"/>
    <property type="match status" value="1"/>
</dbReference>
<accession>A0A4C1SFM4</accession>
<dbReference type="AlphaFoldDB" id="A0A4C1SFM4"/>
<proteinExistence type="predicted"/>
<comment type="caution">
    <text evidence="2">The sequence shown here is derived from an EMBL/GenBank/DDBJ whole genome shotgun (WGS) entry which is preliminary data.</text>
</comment>
<evidence type="ECO:0000259" key="1">
    <source>
        <dbReference type="PROSITE" id="PS50878"/>
    </source>
</evidence>
<dbReference type="InterPro" id="IPR000477">
    <property type="entry name" value="RT_dom"/>
</dbReference>
<protein>
    <submittedName>
        <fullName evidence="2">Retrovirus-related Pol polyprotein from type-1 retrotransposable element R1</fullName>
    </submittedName>
</protein>
<gene>
    <name evidence="2" type="ORF">EVAR_74280_1</name>
</gene>
<dbReference type="SUPFAM" id="SSF56672">
    <property type="entry name" value="DNA/RNA polymerases"/>
    <property type="match status" value="1"/>
</dbReference>
<sequence>MQALDEKNVPAYLRRLVVSYFTDRVLKYDTKNGPKEYDVTGGVPQGSVLGPLLWNIMYDGLLRLNLPRCVKLVAYADDVAAVIVAKHLDEIQHLFDITFKQINQWMDSVNLQLAKQKTEAVLITSRKKIETITLKVGDQEITSQPHIRYLGVKLDARLNFKQQVEHVCTKASAVRASLARLMPNVGGPKQSRRLLLSSVVTSVLTYGISIWADALETQDSWRKAGPIYRMSALRVASAFRTVSEEAVCVISGTLPLRVLAKERRNLYHRKTTTTLSAEELRIEERQKSIARWQRQWDAAEKGRCYQDMAAFEYLHRFKHDNSPECPSCPGVIENAKHVFFECPRFYPQRDQLENVLQQSIQPETIVEAMLSSKASWNAINTFATEVLIDLRSIERKRASDNN</sequence>
<dbReference type="InterPro" id="IPR043502">
    <property type="entry name" value="DNA/RNA_pol_sf"/>
</dbReference>